<dbReference type="PANTHER" id="PTHR34978">
    <property type="entry name" value="POSSIBLE SENSOR-TRANSDUCER PROTEIN BLAR"/>
    <property type="match status" value="1"/>
</dbReference>
<dbReference type="AlphaFoldDB" id="A0A074MDV5"/>
<feature type="transmembrane region" description="Helical" evidence="2">
    <location>
        <begin position="38"/>
        <end position="55"/>
    </location>
</feature>
<accession>A0A074MDV5</accession>
<dbReference type="InterPro" id="IPR052173">
    <property type="entry name" value="Beta-lactam_resp_regulator"/>
</dbReference>
<evidence type="ECO:0000259" key="3">
    <source>
        <dbReference type="Pfam" id="PF05569"/>
    </source>
</evidence>
<dbReference type="PANTHER" id="PTHR34978:SF3">
    <property type="entry name" value="SLR0241 PROTEIN"/>
    <property type="match status" value="1"/>
</dbReference>
<dbReference type="Pfam" id="PF05569">
    <property type="entry name" value="Peptidase_M56"/>
    <property type="match status" value="1"/>
</dbReference>
<dbReference type="OrthoDB" id="1628901at2"/>
<dbReference type="EMBL" id="JMIW01000001">
    <property type="protein sequence ID" value="KEO91619.1"/>
    <property type="molecule type" value="Genomic_DNA"/>
</dbReference>
<evidence type="ECO:0000313" key="4">
    <source>
        <dbReference type="EMBL" id="KEO91619.1"/>
    </source>
</evidence>
<keyword evidence="2" id="KW-1133">Transmembrane helix</keyword>
<keyword evidence="2" id="KW-0812">Transmembrane</keyword>
<feature type="domain" description="Peptidase M56" evidence="3">
    <location>
        <begin position="10"/>
        <end position="293"/>
    </location>
</feature>
<comment type="caution">
    <text evidence="4">The sequence shown here is derived from an EMBL/GenBank/DDBJ whole genome shotgun (WGS) entry which is preliminary data.</text>
</comment>
<feature type="transmembrane region" description="Helical" evidence="2">
    <location>
        <begin position="131"/>
        <end position="149"/>
    </location>
</feature>
<dbReference type="eggNOG" id="COG4219">
    <property type="taxonomic scope" value="Bacteria"/>
</dbReference>
<dbReference type="CDD" id="cd07341">
    <property type="entry name" value="M56_BlaR1_MecR1_like"/>
    <property type="match status" value="1"/>
</dbReference>
<dbReference type="STRING" id="1044.EH31_02815"/>
<name>A0A074MDV5_ERYLO</name>
<feature type="coiled-coil region" evidence="1">
    <location>
        <begin position="497"/>
        <end position="542"/>
    </location>
</feature>
<dbReference type="RefSeq" id="WP_034957934.1">
    <property type="nucleotide sequence ID" value="NZ_JMIW01000001.1"/>
</dbReference>
<dbReference type="InterPro" id="IPR008756">
    <property type="entry name" value="Peptidase_M56"/>
</dbReference>
<reference evidence="4 5" key="1">
    <citation type="submission" date="2014-04" db="EMBL/GenBank/DDBJ databases">
        <title>A comprehensive comparison of genomes of Erythrobacter spp. strains.</title>
        <authorList>
            <person name="Zheng Q."/>
        </authorList>
    </citation>
    <scope>NUCLEOTIDE SEQUENCE [LARGE SCALE GENOMIC DNA]</scope>
    <source>
        <strain evidence="4 5">DSM 6997</strain>
    </source>
</reference>
<evidence type="ECO:0000256" key="1">
    <source>
        <dbReference type="SAM" id="Coils"/>
    </source>
</evidence>
<keyword evidence="1" id="KW-0175">Coiled coil</keyword>
<proteinExistence type="predicted"/>
<keyword evidence="2" id="KW-0472">Membrane</keyword>
<gene>
    <name evidence="4" type="ORF">EH31_02815</name>
</gene>
<organism evidence="4 5">
    <name type="scientific">Erythrobacter longus</name>
    <dbReference type="NCBI Taxonomy" id="1044"/>
    <lineage>
        <taxon>Bacteria</taxon>
        <taxon>Pseudomonadati</taxon>
        <taxon>Pseudomonadota</taxon>
        <taxon>Alphaproteobacteria</taxon>
        <taxon>Sphingomonadales</taxon>
        <taxon>Erythrobacteraceae</taxon>
        <taxon>Erythrobacter/Porphyrobacter group</taxon>
        <taxon>Erythrobacter</taxon>
    </lineage>
</organism>
<dbReference type="Proteomes" id="UP000027647">
    <property type="component" value="Unassembled WGS sequence"/>
</dbReference>
<keyword evidence="5" id="KW-1185">Reference proteome</keyword>
<sequence length="618" mass="67651">MSAAINGWMLETLVWTAVLIVFVLLVRRPVSRAFGPQIAYALWALPALRLVLPPIELPSWMRFAEPSTAAAPLAALEPLEPIAATLFEPSPARLENASVAQPDGSWMAVSDTTSPLTHTSGFDISSFDTGLLVDLGVSLWLVGAAIFLISRFSAYFRLRDELLEEGREVGREGSVRLVETPGTNAPLAFGVIDKVVALPEGFLAHPDRQSRDLALSHELAHHKGGDLLANVLVQPLFAIHWWNPLGRLGWLALRRDQEAACDARVMASAKTEEREIYANLIVSFVASPTVAPSHALTAPMACPVLGDKSIIHRLRSLKMDHTSTKRRAAGKFLLGAAVVALPMTASISYAASEAPVAPAFPEAPSVSAAPPAYPAAPVAPVAPQAPAAPLVDDQIIVVDPDGEVSSIETRGDSVFILNSEDGDKGPRIVFRSKESLSRLFDRSDFPGRSNKNREELKRFFESSEGSKVMLRNRESVRRLFDRFELEGQRGRLSDEEIEEILEEVREGLEEANKVMEDLPEIIEKARSEADAARDEAGRQEIRVESSCSGNKGQIVTEKEGSDGVRIIRICQERVMAQALEGLREARRSIKSSDMDRGTRSTALRDIDRVISRWESEAR</sequence>
<protein>
    <recommendedName>
        <fullName evidence="3">Peptidase M56 domain-containing protein</fullName>
    </recommendedName>
</protein>
<feature type="transmembrane region" description="Helical" evidence="2">
    <location>
        <begin position="6"/>
        <end position="26"/>
    </location>
</feature>
<feature type="transmembrane region" description="Helical" evidence="2">
    <location>
        <begin position="332"/>
        <end position="351"/>
    </location>
</feature>
<evidence type="ECO:0000256" key="2">
    <source>
        <dbReference type="SAM" id="Phobius"/>
    </source>
</evidence>
<evidence type="ECO:0000313" key="5">
    <source>
        <dbReference type="Proteomes" id="UP000027647"/>
    </source>
</evidence>